<feature type="compositionally biased region" description="Polar residues" evidence="6">
    <location>
        <begin position="363"/>
        <end position="372"/>
    </location>
</feature>
<dbReference type="Gene3D" id="1.20.58.160">
    <property type="match status" value="1"/>
</dbReference>
<organism evidence="9 10">
    <name type="scientific">Dioscorea cayennensis subsp. rotundata</name>
    <name type="common">White Guinea yam</name>
    <name type="synonym">Dioscorea rotundata</name>
    <dbReference type="NCBI Taxonomy" id="55577"/>
    <lineage>
        <taxon>Eukaryota</taxon>
        <taxon>Viridiplantae</taxon>
        <taxon>Streptophyta</taxon>
        <taxon>Embryophyta</taxon>
        <taxon>Tracheophyta</taxon>
        <taxon>Spermatophyta</taxon>
        <taxon>Magnoliopsida</taxon>
        <taxon>Liliopsida</taxon>
        <taxon>Dioscoreales</taxon>
        <taxon>Dioscoreaceae</taxon>
        <taxon>Dioscorea</taxon>
    </lineage>
</organism>
<feature type="region of interest" description="Disordered" evidence="6">
    <location>
        <begin position="316"/>
        <end position="372"/>
    </location>
</feature>
<dbReference type="PROSITE" id="PS50179">
    <property type="entry name" value="VHS"/>
    <property type="match status" value="1"/>
</dbReference>
<dbReference type="Pfam" id="PF03127">
    <property type="entry name" value="GAT"/>
    <property type="match status" value="1"/>
</dbReference>
<dbReference type="SUPFAM" id="SSF89009">
    <property type="entry name" value="GAT-like domain"/>
    <property type="match status" value="1"/>
</dbReference>
<keyword evidence="5" id="KW-0472">Membrane</keyword>
<dbReference type="AlphaFoldDB" id="A0AB40APJ3"/>
<keyword evidence="3" id="KW-0813">Transport</keyword>
<evidence type="ECO:0000256" key="3">
    <source>
        <dbReference type="ARBA" id="ARBA00022448"/>
    </source>
</evidence>
<dbReference type="PROSITE" id="PS50909">
    <property type="entry name" value="GAT"/>
    <property type="match status" value="1"/>
</dbReference>
<feature type="domain" description="VHS" evidence="7">
    <location>
        <begin position="52"/>
        <end position="179"/>
    </location>
</feature>
<dbReference type="SUPFAM" id="SSF48464">
    <property type="entry name" value="ENTH/VHS domain"/>
    <property type="match status" value="1"/>
</dbReference>
<dbReference type="Pfam" id="PF00790">
    <property type="entry name" value="VHS"/>
    <property type="match status" value="1"/>
</dbReference>
<dbReference type="GO" id="GO:0005737">
    <property type="term" value="C:cytoplasm"/>
    <property type="evidence" value="ECO:0007669"/>
    <property type="project" value="UniProtKB-ARBA"/>
</dbReference>
<accession>A0AB40APJ3</accession>
<comment type="subcellular location">
    <subcellularLocation>
        <location evidence="1">Membrane</location>
        <topology evidence="1">Peripheral membrane protein</topology>
    </subcellularLocation>
</comment>
<gene>
    <name evidence="10 11" type="primary">LOC120252760</name>
</gene>
<name>A0AB40APJ3_DIOCR</name>
<dbReference type="GO" id="GO:0043328">
    <property type="term" value="P:protein transport to vacuole involved in ubiquitin-dependent protein catabolic process via the multivesicular body sorting pathway"/>
    <property type="evidence" value="ECO:0007669"/>
    <property type="project" value="InterPro"/>
</dbReference>
<dbReference type="CDD" id="cd03561">
    <property type="entry name" value="VHS"/>
    <property type="match status" value="1"/>
</dbReference>
<comment type="similarity">
    <text evidence="2">Belongs to the TOM1 family.</text>
</comment>
<sequence>MDKLKLSGLGERLKIGGERLKVGGAEMGRKVSGKMKEILQGQSHEAKMVDEATSENLEEPNWGLNLKICNLLNSDEFNGSEVVRAIKKKIAGKNVKSQRLSLELLETCAVNCDKVFSEVASEKLLDEMVLMIDNPQTHQENRRIAFQLIEAWGKSVDLAYLPVFRQTYLSLNSRQIPDALHDDGNSPFTHGTDERGELAIPQRYPYSNIDEHDFDSNEAFYESEGLPVEEKKEILVVTRNSIDILASILNSVPQQKHIKVQDELTLTIREKCKDAQPMLQRIIETTVDDEPLLIEALSLHDELQQVLAKCEERDFASTQADEHNPDDSGTPCSQPEGCTSEEKEADSQPEGNTAGERMDEAGSMTTNMEKKA</sequence>
<dbReference type="GO" id="GO:0016020">
    <property type="term" value="C:membrane"/>
    <property type="evidence" value="ECO:0007669"/>
    <property type="project" value="UniProtKB-SubCell"/>
</dbReference>
<evidence type="ECO:0000313" key="9">
    <source>
        <dbReference type="Proteomes" id="UP001515500"/>
    </source>
</evidence>
<proteinExistence type="inferred from homology"/>
<dbReference type="GeneID" id="120252760"/>
<keyword evidence="9" id="KW-1185">Reference proteome</keyword>
<dbReference type="Gene3D" id="1.25.40.90">
    <property type="match status" value="1"/>
</dbReference>
<feature type="compositionally biased region" description="Basic and acidic residues" evidence="6">
    <location>
        <begin position="316"/>
        <end position="326"/>
    </location>
</feature>
<evidence type="ECO:0000259" key="8">
    <source>
        <dbReference type="PROSITE" id="PS50909"/>
    </source>
</evidence>
<dbReference type="Proteomes" id="UP001515500">
    <property type="component" value="Chromosome 22"/>
</dbReference>
<dbReference type="RefSeq" id="XP_039116843.1">
    <property type="nucleotide sequence ID" value="XM_039260909.1"/>
</dbReference>
<evidence type="ECO:0000256" key="1">
    <source>
        <dbReference type="ARBA" id="ARBA00004170"/>
    </source>
</evidence>
<evidence type="ECO:0000256" key="2">
    <source>
        <dbReference type="ARBA" id="ARBA00007708"/>
    </source>
</evidence>
<dbReference type="GO" id="GO:0043130">
    <property type="term" value="F:ubiquitin binding"/>
    <property type="evidence" value="ECO:0007669"/>
    <property type="project" value="InterPro"/>
</dbReference>
<dbReference type="PANTHER" id="PTHR46646:SF5">
    <property type="entry name" value="TOM1-LIKE PROTEIN 2"/>
    <property type="match status" value="1"/>
</dbReference>
<reference evidence="10 11" key="1">
    <citation type="submission" date="2025-04" db="UniProtKB">
        <authorList>
            <consortium name="RefSeq"/>
        </authorList>
    </citation>
    <scope>IDENTIFICATION</scope>
</reference>
<dbReference type="InterPro" id="IPR008942">
    <property type="entry name" value="ENTH_VHS"/>
</dbReference>
<evidence type="ECO:0000256" key="4">
    <source>
        <dbReference type="ARBA" id="ARBA00022927"/>
    </source>
</evidence>
<evidence type="ECO:0000256" key="6">
    <source>
        <dbReference type="SAM" id="MobiDB-lite"/>
    </source>
</evidence>
<evidence type="ECO:0000259" key="7">
    <source>
        <dbReference type="PROSITE" id="PS50179"/>
    </source>
</evidence>
<dbReference type="InterPro" id="IPR038425">
    <property type="entry name" value="GAT_sf"/>
</dbReference>
<dbReference type="GO" id="GO:0035091">
    <property type="term" value="F:phosphatidylinositol binding"/>
    <property type="evidence" value="ECO:0007669"/>
    <property type="project" value="InterPro"/>
</dbReference>
<feature type="domain" description="GAT" evidence="8">
    <location>
        <begin position="226"/>
        <end position="315"/>
    </location>
</feature>
<evidence type="ECO:0000313" key="10">
    <source>
        <dbReference type="RefSeq" id="XP_039116842.1"/>
    </source>
</evidence>
<dbReference type="InterPro" id="IPR004152">
    <property type="entry name" value="GAT_dom"/>
</dbReference>
<evidence type="ECO:0000256" key="5">
    <source>
        <dbReference type="ARBA" id="ARBA00023136"/>
    </source>
</evidence>
<keyword evidence="4" id="KW-0653">Protein transport</keyword>
<dbReference type="InterPro" id="IPR044836">
    <property type="entry name" value="TOL_plant"/>
</dbReference>
<dbReference type="SMART" id="SM00288">
    <property type="entry name" value="VHS"/>
    <property type="match status" value="1"/>
</dbReference>
<evidence type="ECO:0000313" key="11">
    <source>
        <dbReference type="RefSeq" id="XP_039116843.1"/>
    </source>
</evidence>
<dbReference type="PANTHER" id="PTHR46646">
    <property type="entry name" value="TOM1-LIKE PROTEIN 1"/>
    <property type="match status" value="1"/>
</dbReference>
<dbReference type="RefSeq" id="XP_039116842.1">
    <property type="nucleotide sequence ID" value="XM_039260908.1"/>
</dbReference>
<protein>
    <submittedName>
        <fullName evidence="10 11">TOM1-like protein 2 isoform X1</fullName>
    </submittedName>
</protein>
<dbReference type="InterPro" id="IPR002014">
    <property type="entry name" value="VHS_dom"/>
</dbReference>